<accession>A0ABW2PY76</accession>
<keyword evidence="2" id="KW-1185">Reference proteome</keyword>
<gene>
    <name evidence="1" type="ORF">ACFQRG_05000</name>
</gene>
<proteinExistence type="predicted"/>
<dbReference type="RefSeq" id="WP_380964359.1">
    <property type="nucleotide sequence ID" value="NZ_JBHTCO010000004.1"/>
</dbReference>
<dbReference type="EMBL" id="JBHTCO010000004">
    <property type="protein sequence ID" value="MFC7392333.1"/>
    <property type="molecule type" value="Genomic_DNA"/>
</dbReference>
<dbReference type="Proteomes" id="UP001596505">
    <property type="component" value="Unassembled WGS sequence"/>
</dbReference>
<evidence type="ECO:0000313" key="2">
    <source>
        <dbReference type="Proteomes" id="UP001596505"/>
    </source>
</evidence>
<reference evidence="2" key="1">
    <citation type="journal article" date="2019" name="Int. J. Syst. Evol. Microbiol.">
        <title>The Global Catalogue of Microorganisms (GCM) 10K type strain sequencing project: providing services to taxonomists for standard genome sequencing and annotation.</title>
        <authorList>
            <consortium name="The Broad Institute Genomics Platform"/>
            <consortium name="The Broad Institute Genome Sequencing Center for Infectious Disease"/>
            <person name="Wu L."/>
            <person name="Ma J."/>
        </authorList>
    </citation>
    <scope>NUCLEOTIDE SEQUENCE [LARGE SCALE GENOMIC DNA]</scope>
    <source>
        <strain evidence="2">CGMCC 1.16305</strain>
    </source>
</reference>
<evidence type="ECO:0008006" key="3">
    <source>
        <dbReference type="Google" id="ProtNLM"/>
    </source>
</evidence>
<protein>
    <recommendedName>
        <fullName evidence="3">Spore germination protein GerPA/GerPF</fullName>
    </recommendedName>
</protein>
<name>A0ABW2PY76_9BACL</name>
<evidence type="ECO:0000313" key="1">
    <source>
        <dbReference type="EMBL" id="MFC7392333.1"/>
    </source>
</evidence>
<organism evidence="1 2">
    <name type="scientific">Scopulibacillus cellulosilyticus</name>
    <dbReference type="NCBI Taxonomy" id="2665665"/>
    <lineage>
        <taxon>Bacteria</taxon>
        <taxon>Bacillati</taxon>
        <taxon>Bacillota</taxon>
        <taxon>Bacilli</taxon>
        <taxon>Bacillales</taxon>
        <taxon>Sporolactobacillaceae</taxon>
        <taxon>Scopulibacillus</taxon>
    </lineage>
</organism>
<sequence length="72" mass="7916">MREINIGSFKINSYDQLSTVTLSPSMSVRMFSKTKKSQGFGEQGGDGVISQPQGVILDHDIEDSQVRAGRRV</sequence>
<comment type="caution">
    <text evidence="1">The sequence shown here is derived from an EMBL/GenBank/DDBJ whole genome shotgun (WGS) entry which is preliminary data.</text>
</comment>